<evidence type="ECO:0000256" key="2">
    <source>
        <dbReference type="ARBA" id="ARBA00038006"/>
    </source>
</evidence>
<dbReference type="InParanoid" id="A0A3Q7H183"/>
<feature type="coiled-coil region" evidence="3">
    <location>
        <begin position="247"/>
        <end position="309"/>
    </location>
</feature>
<reference evidence="6" key="2">
    <citation type="submission" date="2019-01" db="UniProtKB">
        <authorList>
            <consortium name="EnsemblPlants"/>
        </authorList>
    </citation>
    <scope>IDENTIFICATION</scope>
    <source>
        <strain evidence="6">cv. Heinz 1706</strain>
    </source>
</reference>
<dbReference type="PANTHER" id="PTHR32258">
    <property type="entry name" value="PROTEIN NETWORKED 4A"/>
    <property type="match status" value="1"/>
</dbReference>
<dbReference type="InterPro" id="IPR011684">
    <property type="entry name" value="NAB"/>
</dbReference>
<dbReference type="AlphaFoldDB" id="A0A3Q7H183"/>
<keyword evidence="1 3" id="KW-0175">Coiled coil</keyword>
<evidence type="ECO:0000256" key="1">
    <source>
        <dbReference type="ARBA" id="ARBA00023054"/>
    </source>
</evidence>
<dbReference type="PaxDb" id="4081-Solyc06g082570.1.1"/>
<dbReference type="EnsemblPlants" id="Solyc06g082570.2.1">
    <property type="protein sequence ID" value="Solyc06g082570.2.1"/>
    <property type="gene ID" value="Solyc06g082570.2"/>
</dbReference>
<evidence type="ECO:0000313" key="7">
    <source>
        <dbReference type="Proteomes" id="UP000004994"/>
    </source>
</evidence>
<dbReference type="Proteomes" id="UP000004994">
    <property type="component" value="Chromosome 6"/>
</dbReference>
<dbReference type="SMR" id="A0A3Q7H183"/>
<proteinExistence type="inferred from homology"/>
<reference evidence="6" key="1">
    <citation type="journal article" date="2012" name="Nature">
        <title>The tomato genome sequence provides insights into fleshy fruit evolution.</title>
        <authorList>
            <consortium name="Tomato Genome Consortium"/>
        </authorList>
    </citation>
    <scope>NUCLEOTIDE SEQUENCE [LARGE SCALE GENOMIC DNA]</scope>
    <source>
        <strain evidence="6">cv. Heinz 1706</strain>
    </source>
</reference>
<gene>
    <name evidence="6" type="primary">LOC101244780</name>
</gene>
<dbReference type="STRING" id="4081.A0A3Q7H183"/>
<sequence>MIKMESKKSQRLSWLDCFLGPKNSNSKWLQQNLDEMNRNVSRMLKMIEDSNAESFDIKYSESKKELMNLVVKCYKIYCSLAERHNDGATELLNYIPNSDLIPSQSNVTSFKTSALPLSKFPSSKQPNHHEYKGSKQLKRGVSDKGINHHIKGKISKIPTVMYKCKLAEFVQDSDTQSDNDYEGSDDELEAELRDMIEKLYKELEGVSNLQGETLRHGEFSNVKKESVSSNLEIQPETSRGLYTNEPCESLEEALIQARAEKIEAETEVERLKASIVKKNNYVQELNKILEAVKAERDQLKVRVAMLHDDPESAKPLHQND</sequence>
<dbReference type="PANTHER" id="PTHR32258:SF28">
    <property type="entry name" value="PROTEIN NETWORKED 3A-RELATED"/>
    <property type="match status" value="1"/>
</dbReference>
<feature type="domain" description="NAB" evidence="5">
    <location>
        <begin position="10"/>
        <end position="91"/>
    </location>
</feature>
<evidence type="ECO:0000256" key="4">
    <source>
        <dbReference type="SAM" id="MobiDB-lite"/>
    </source>
</evidence>
<dbReference type="KEGG" id="sly:101244780"/>
<evidence type="ECO:0000313" key="6">
    <source>
        <dbReference type="EnsemblPlants" id="Solyc06g082570.2.1"/>
    </source>
</evidence>
<dbReference type="GeneID" id="101244780"/>
<comment type="similarity">
    <text evidence="2">Belongs to the NET family.</text>
</comment>
<keyword evidence="7" id="KW-1185">Reference proteome</keyword>
<dbReference type="Gramene" id="Solyc06g082570.2.1">
    <property type="protein sequence ID" value="Solyc06g082570.2.1"/>
    <property type="gene ID" value="Solyc06g082570.2"/>
</dbReference>
<dbReference type="PROSITE" id="PS51774">
    <property type="entry name" value="NAB"/>
    <property type="match status" value="1"/>
</dbReference>
<dbReference type="RefSeq" id="XP_004242479.1">
    <property type="nucleotide sequence ID" value="XM_004242431.5"/>
</dbReference>
<dbReference type="Pfam" id="PF07765">
    <property type="entry name" value="KIP1"/>
    <property type="match status" value="1"/>
</dbReference>
<organism evidence="6">
    <name type="scientific">Solanum lycopersicum</name>
    <name type="common">Tomato</name>
    <name type="synonym">Lycopersicon esculentum</name>
    <dbReference type="NCBI Taxonomy" id="4081"/>
    <lineage>
        <taxon>Eukaryota</taxon>
        <taxon>Viridiplantae</taxon>
        <taxon>Streptophyta</taxon>
        <taxon>Embryophyta</taxon>
        <taxon>Tracheophyta</taxon>
        <taxon>Spermatophyta</taxon>
        <taxon>Magnoliopsida</taxon>
        <taxon>eudicotyledons</taxon>
        <taxon>Gunneridae</taxon>
        <taxon>Pentapetalae</taxon>
        <taxon>asterids</taxon>
        <taxon>lamiids</taxon>
        <taxon>Solanales</taxon>
        <taxon>Solanaceae</taxon>
        <taxon>Solanoideae</taxon>
        <taxon>Solaneae</taxon>
        <taxon>Solanum</taxon>
        <taxon>Solanum subgen. Lycopersicon</taxon>
    </lineage>
</organism>
<name>A0A3Q7H183_SOLLC</name>
<dbReference type="OMA" id="QINAPEC"/>
<dbReference type="OrthoDB" id="1924020at2759"/>
<dbReference type="GO" id="GO:0003779">
    <property type="term" value="F:actin binding"/>
    <property type="evidence" value="ECO:0007669"/>
    <property type="project" value="InterPro"/>
</dbReference>
<evidence type="ECO:0000256" key="3">
    <source>
        <dbReference type="SAM" id="Coils"/>
    </source>
</evidence>
<feature type="region of interest" description="Disordered" evidence="4">
    <location>
        <begin position="118"/>
        <end position="139"/>
    </location>
</feature>
<protein>
    <recommendedName>
        <fullName evidence="5">NAB domain-containing protein</fullName>
    </recommendedName>
</protein>
<dbReference type="InterPro" id="IPR051861">
    <property type="entry name" value="NET_actin-binding_domain"/>
</dbReference>
<evidence type="ECO:0000259" key="5">
    <source>
        <dbReference type="PROSITE" id="PS51774"/>
    </source>
</evidence>
<accession>A0A3Q7H183</accession>